<keyword evidence="3" id="KW-0547">Nucleotide-binding</keyword>
<evidence type="ECO:0000313" key="4">
    <source>
        <dbReference type="Proteomes" id="UP000440224"/>
    </source>
</evidence>
<dbReference type="OrthoDB" id="4519042at2"/>
<keyword evidence="3" id="KW-0067">ATP-binding</keyword>
<feature type="domain" description="Terminase large subunit gp17-like C-terminal" evidence="2">
    <location>
        <begin position="315"/>
        <end position="460"/>
    </location>
</feature>
<keyword evidence="4" id="KW-1185">Reference proteome</keyword>
<comment type="caution">
    <text evidence="3">The sequence shown here is derived from an EMBL/GenBank/DDBJ whole genome shotgun (WGS) entry which is preliminary data.</text>
</comment>
<dbReference type="Pfam" id="PF17289">
    <property type="entry name" value="Terminase_6C"/>
    <property type="match status" value="1"/>
</dbReference>
<dbReference type="Gene3D" id="3.40.50.300">
    <property type="entry name" value="P-loop containing nucleotide triphosphate hydrolases"/>
    <property type="match status" value="1"/>
</dbReference>
<keyword evidence="1" id="KW-1188">Viral release from host cell</keyword>
<dbReference type="EMBL" id="WJIE01000027">
    <property type="protein sequence ID" value="MRG98221.1"/>
    <property type="molecule type" value="Genomic_DNA"/>
</dbReference>
<accession>A0A6N7QBI4</accession>
<dbReference type="RefSeq" id="WP_153824995.1">
    <property type="nucleotide sequence ID" value="NZ_WJIE01000027.1"/>
</dbReference>
<proteinExistence type="predicted"/>
<evidence type="ECO:0000256" key="1">
    <source>
        <dbReference type="ARBA" id="ARBA00022612"/>
    </source>
</evidence>
<organism evidence="3 4">
    <name type="scientific">Polyangium spumosum</name>
    <dbReference type="NCBI Taxonomy" id="889282"/>
    <lineage>
        <taxon>Bacteria</taxon>
        <taxon>Pseudomonadati</taxon>
        <taxon>Myxococcota</taxon>
        <taxon>Polyangia</taxon>
        <taxon>Polyangiales</taxon>
        <taxon>Polyangiaceae</taxon>
        <taxon>Polyangium</taxon>
    </lineage>
</organism>
<dbReference type="AlphaFoldDB" id="A0A6N7QBI4"/>
<sequence length="474" mass="52730">MSDYFTPAHVWQPPGVSKIDALKKDKAKLRAFYVSLAPEQRALLPFSWKIWARPNQLPPPDGIIPHALGWKYWALLAGRGFGKTRTAAEYVRYRVENGLSKRIALIAPTYRDVIKTMLRGESGLLSIFPPSSPIQPRFVRNDSVVYFERGSKVVAEAHLYTGEEPERLRGPQHDFAWFDELAAYRYLEDVWLLFVPGHRLGSNPQAIFTTTPKTSLLKINLLENERTVVTFGTSRENAANLAPGTLDTLASIYEDTDLGEQELNGKLRLDDSGALFKFRWVADNRIKGTVKENPSQTVVVTPDGKTMPMAKVVVAVDPSGSSKDSACECGIIVAGLGLDSNVYILKDLSKRASPDEWARIAIEASAKYGATLVYEANFGGELVRTIVRKVCQDMGKSPKLKDVHAQKDKAQRAMPISALVQKGRVKFVNEFPKLEKQLTTWTPDAPVSPDRLDAFVWACHDLLMGQSARGVVNF</sequence>
<protein>
    <submittedName>
        <fullName evidence="3">ATP-binding protein</fullName>
    </submittedName>
</protein>
<reference evidence="3 4" key="1">
    <citation type="submission" date="2019-10" db="EMBL/GenBank/DDBJ databases">
        <title>A soil myxobacterium in the family Polyangiaceae.</title>
        <authorList>
            <person name="Li Y."/>
            <person name="Wang J."/>
        </authorList>
    </citation>
    <scope>NUCLEOTIDE SEQUENCE [LARGE SCALE GENOMIC DNA]</scope>
    <source>
        <strain evidence="3 4">DSM 14734</strain>
    </source>
</reference>
<dbReference type="GO" id="GO:0005524">
    <property type="term" value="F:ATP binding"/>
    <property type="evidence" value="ECO:0007669"/>
    <property type="project" value="UniProtKB-KW"/>
</dbReference>
<evidence type="ECO:0000259" key="2">
    <source>
        <dbReference type="Pfam" id="PF17289"/>
    </source>
</evidence>
<dbReference type="InterPro" id="IPR035421">
    <property type="entry name" value="Terminase_6C"/>
</dbReference>
<dbReference type="Proteomes" id="UP000440224">
    <property type="component" value="Unassembled WGS sequence"/>
</dbReference>
<gene>
    <name evidence="3" type="ORF">GF068_40870</name>
</gene>
<dbReference type="InterPro" id="IPR027417">
    <property type="entry name" value="P-loop_NTPase"/>
</dbReference>
<evidence type="ECO:0000313" key="3">
    <source>
        <dbReference type="EMBL" id="MRG98221.1"/>
    </source>
</evidence>
<dbReference type="Pfam" id="PF03237">
    <property type="entry name" value="Terminase_6N"/>
    <property type="match status" value="1"/>
</dbReference>
<name>A0A6N7QBI4_9BACT</name>